<dbReference type="PANTHER" id="PTHR15955">
    <property type="entry name" value="RWD DOMAIN CONTAINING PROTEIN 2"/>
    <property type="match status" value="1"/>
</dbReference>
<dbReference type="InterPro" id="IPR006575">
    <property type="entry name" value="RWD_dom"/>
</dbReference>
<dbReference type="PANTHER" id="PTHR15955:SF8">
    <property type="entry name" value="RWD DOMAIN-CONTAINING PROTEIN 2B-RELATED"/>
    <property type="match status" value="1"/>
</dbReference>
<dbReference type="InterPro" id="IPR016135">
    <property type="entry name" value="UBQ-conjugating_enzyme/RWD"/>
</dbReference>
<evidence type="ECO:0000259" key="1">
    <source>
        <dbReference type="PROSITE" id="PS50908"/>
    </source>
</evidence>
<evidence type="ECO:0000313" key="2">
    <source>
        <dbReference type="EMBL" id="CAE2219998.1"/>
    </source>
</evidence>
<dbReference type="CDD" id="cd24163">
    <property type="entry name" value="RWDD2_C"/>
    <property type="match status" value="1"/>
</dbReference>
<accession>A0A7S4MFH3</accession>
<protein>
    <recommendedName>
        <fullName evidence="1">RWD domain-containing protein</fullName>
    </recommendedName>
</protein>
<feature type="domain" description="RWD" evidence="1">
    <location>
        <begin position="30"/>
        <end position="197"/>
    </location>
</feature>
<dbReference type="InterPro" id="IPR017359">
    <property type="entry name" value="Phi-like"/>
</dbReference>
<reference evidence="2" key="1">
    <citation type="submission" date="2021-01" db="EMBL/GenBank/DDBJ databases">
        <authorList>
            <person name="Corre E."/>
            <person name="Pelletier E."/>
            <person name="Niang G."/>
            <person name="Scheremetjew M."/>
            <person name="Finn R."/>
            <person name="Kale V."/>
            <person name="Holt S."/>
            <person name="Cochrane G."/>
            <person name="Meng A."/>
            <person name="Brown T."/>
            <person name="Cohen L."/>
        </authorList>
    </citation>
    <scope>NUCLEOTIDE SEQUENCE</scope>
    <source>
        <strain evidence="2">Isolate 1302-5</strain>
    </source>
</reference>
<name>A0A7S4MFH3_9STRA</name>
<dbReference type="EMBL" id="HBKQ01011772">
    <property type="protein sequence ID" value="CAE2219998.1"/>
    <property type="molecule type" value="Transcribed_RNA"/>
</dbReference>
<organism evidence="2">
    <name type="scientific">Odontella aurita</name>
    <dbReference type="NCBI Taxonomy" id="265563"/>
    <lineage>
        <taxon>Eukaryota</taxon>
        <taxon>Sar</taxon>
        <taxon>Stramenopiles</taxon>
        <taxon>Ochrophyta</taxon>
        <taxon>Bacillariophyta</taxon>
        <taxon>Mediophyceae</taxon>
        <taxon>Biddulphiophycidae</taxon>
        <taxon>Eupodiscales</taxon>
        <taxon>Odontellaceae</taxon>
        <taxon>Odontella</taxon>
    </lineage>
</organism>
<dbReference type="InterPro" id="IPR059181">
    <property type="entry name" value="RWDD2A-B_C"/>
</dbReference>
<dbReference type="Gene3D" id="3.10.110.10">
    <property type="entry name" value="Ubiquitin Conjugating Enzyme"/>
    <property type="match status" value="1"/>
</dbReference>
<dbReference type="PROSITE" id="PS50908">
    <property type="entry name" value="RWD"/>
    <property type="match status" value="1"/>
</dbReference>
<gene>
    <name evidence="2" type="ORF">OAUR00152_LOCUS7962</name>
</gene>
<dbReference type="Pfam" id="PF05773">
    <property type="entry name" value="RWD"/>
    <property type="match status" value="1"/>
</dbReference>
<dbReference type="SUPFAM" id="SSF54495">
    <property type="entry name" value="UBC-like"/>
    <property type="match status" value="1"/>
</dbReference>
<dbReference type="AlphaFoldDB" id="A0A7S4MFH3"/>
<proteinExistence type="predicted"/>
<sequence>MSRGCDDSPSVPDVPPPLEDRLESLERAVHEIEALEAIYGHGDGEVAEDVEGNDEASSLRGAAAAASASVSHPFAVLTPSELRAARSAARSSDGLCLPPVWTAPRLEVAIRISLDDDDDADAAPNGSSVAAATLNVAFPPGYPSHAAAMPFVASADGIGRARRDLLTERLVQSARESVGTECAMDLVQELTETLSEWRVQGRNGIDGGEDDDGCCCCGPAPGVGKRRFGRRWIWCHHITNPGRLKSIVREARSLSLGGYLHGGYPGVVAVEGTAESCDEFVSWIKGNKSRPGGFGRNWGHHVRGEIEWACDKDGEREEWKLPEEFTEVDDLKALGATCRARGLEGEFLEYVMQHRGGGED</sequence>